<name>A0A820M8Y9_9BILA</name>
<dbReference type="Proteomes" id="UP000663844">
    <property type="component" value="Unassembled WGS sequence"/>
</dbReference>
<sequence length="154" mass="18113">LNNSQIYTTVDRIQYRDFGLILIQLIPICFPLISNDDAEQEQNNYSNITTSNLFETLDYIFNTVVHLFYFNDNHVSTPQINKDHIDIAQGFANIELPQLTTEYKNLWFYQKKIRSLLLIFKQIILHHPTTYTNSFNSNPIDSIITNIYKYLPTS</sequence>
<proteinExistence type="predicted"/>
<gene>
    <name evidence="1" type="ORF">OXD698_LOCUS49781</name>
</gene>
<feature type="non-terminal residue" evidence="1">
    <location>
        <position position="154"/>
    </location>
</feature>
<comment type="caution">
    <text evidence="1">The sequence shown here is derived from an EMBL/GenBank/DDBJ whole genome shotgun (WGS) entry which is preliminary data.</text>
</comment>
<evidence type="ECO:0000313" key="1">
    <source>
        <dbReference type="EMBL" id="CAF4369899.1"/>
    </source>
</evidence>
<reference evidence="1" key="1">
    <citation type="submission" date="2021-02" db="EMBL/GenBank/DDBJ databases">
        <authorList>
            <person name="Nowell W R."/>
        </authorList>
    </citation>
    <scope>NUCLEOTIDE SEQUENCE</scope>
</reference>
<feature type="non-terminal residue" evidence="1">
    <location>
        <position position="1"/>
    </location>
</feature>
<organism evidence="1 2">
    <name type="scientific">Adineta steineri</name>
    <dbReference type="NCBI Taxonomy" id="433720"/>
    <lineage>
        <taxon>Eukaryota</taxon>
        <taxon>Metazoa</taxon>
        <taxon>Spiralia</taxon>
        <taxon>Gnathifera</taxon>
        <taxon>Rotifera</taxon>
        <taxon>Eurotatoria</taxon>
        <taxon>Bdelloidea</taxon>
        <taxon>Adinetida</taxon>
        <taxon>Adinetidae</taxon>
        <taxon>Adineta</taxon>
    </lineage>
</organism>
<protein>
    <submittedName>
        <fullName evidence="1">Uncharacterized protein</fullName>
    </submittedName>
</protein>
<accession>A0A820M8Y9</accession>
<dbReference type="EMBL" id="CAJOAZ010022871">
    <property type="protein sequence ID" value="CAF4369899.1"/>
    <property type="molecule type" value="Genomic_DNA"/>
</dbReference>
<evidence type="ECO:0000313" key="2">
    <source>
        <dbReference type="Proteomes" id="UP000663844"/>
    </source>
</evidence>
<dbReference type="AlphaFoldDB" id="A0A820M8Y9"/>